<dbReference type="InterPro" id="IPR043129">
    <property type="entry name" value="ATPase_NBD"/>
</dbReference>
<keyword evidence="10 16" id="KW-0418">Kinase</keyword>
<keyword evidence="13 16" id="KW-0173">Coenzyme A biosynthesis</keyword>
<keyword evidence="16" id="KW-0479">Metal-binding</keyword>
<dbReference type="AlphaFoldDB" id="A0A1W2DYI6"/>
<comment type="subcellular location">
    <subcellularLocation>
        <location evidence="3 16">Cytoplasm</location>
    </subcellularLocation>
</comment>
<dbReference type="Gene3D" id="3.30.420.40">
    <property type="match status" value="2"/>
</dbReference>
<dbReference type="EMBL" id="FWXY01000022">
    <property type="protein sequence ID" value="SMD02615.1"/>
    <property type="molecule type" value="Genomic_DNA"/>
</dbReference>
<dbReference type="GO" id="GO:0005737">
    <property type="term" value="C:cytoplasm"/>
    <property type="evidence" value="ECO:0007669"/>
    <property type="project" value="UniProtKB-SubCell"/>
</dbReference>
<dbReference type="CDD" id="cd24015">
    <property type="entry name" value="ASKHA_NBD_PanK-III"/>
    <property type="match status" value="1"/>
</dbReference>
<dbReference type="Proteomes" id="UP000192418">
    <property type="component" value="Unassembled WGS sequence"/>
</dbReference>
<evidence type="ECO:0000256" key="10">
    <source>
        <dbReference type="ARBA" id="ARBA00022777"/>
    </source>
</evidence>
<dbReference type="GO" id="GO:0004594">
    <property type="term" value="F:pantothenate kinase activity"/>
    <property type="evidence" value="ECO:0007669"/>
    <property type="project" value="UniProtKB-UniRule"/>
</dbReference>
<dbReference type="NCBIfam" id="TIGR00671">
    <property type="entry name" value="baf"/>
    <property type="match status" value="1"/>
</dbReference>
<evidence type="ECO:0000256" key="6">
    <source>
        <dbReference type="ARBA" id="ARBA00012102"/>
    </source>
</evidence>
<comment type="cofactor">
    <cofactor evidence="16">
        <name>NH4(+)</name>
        <dbReference type="ChEBI" id="CHEBI:28938"/>
    </cofactor>
    <cofactor evidence="16">
        <name>K(+)</name>
        <dbReference type="ChEBI" id="CHEBI:29103"/>
    </cofactor>
    <text evidence="16">A monovalent cation. Ammonium or potassium.</text>
</comment>
<keyword evidence="11 16" id="KW-0067">ATP-binding</keyword>
<evidence type="ECO:0000256" key="14">
    <source>
        <dbReference type="ARBA" id="ARBA00038036"/>
    </source>
</evidence>
<evidence type="ECO:0000256" key="9">
    <source>
        <dbReference type="ARBA" id="ARBA00022741"/>
    </source>
</evidence>
<comment type="cofactor">
    <cofactor evidence="2">
        <name>K(+)</name>
        <dbReference type="ChEBI" id="CHEBI:29103"/>
    </cofactor>
</comment>
<dbReference type="EC" id="2.7.1.33" evidence="6 16"/>
<evidence type="ECO:0000313" key="17">
    <source>
        <dbReference type="EMBL" id="SMD02615.1"/>
    </source>
</evidence>
<organism evidence="17 18">
    <name type="scientific">Desulfocicer vacuolatum DSM 3385</name>
    <dbReference type="NCBI Taxonomy" id="1121400"/>
    <lineage>
        <taxon>Bacteria</taxon>
        <taxon>Pseudomonadati</taxon>
        <taxon>Thermodesulfobacteriota</taxon>
        <taxon>Desulfobacteria</taxon>
        <taxon>Desulfobacterales</taxon>
        <taxon>Desulfobacteraceae</taxon>
        <taxon>Desulfocicer</taxon>
    </lineage>
</organism>
<dbReference type="NCBIfam" id="NF009855">
    <property type="entry name" value="PRK13321.1"/>
    <property type="match status" value="1"/>
</dbReference>
<feature type="binding site" evidence="16">
    <location>
        <position position="186"/>
    </location>
    <ligand>
        <name>substrate</name>
    </ligand>
</feature>
<evidence type="ECO:0000256" key="3">
    <source>
        <dbReference type="ARBA" id="ARBA00004496"/>
    </source>
</evidence>
<accession>A0A1W2DYI6</accession>
<feature type="binding site" evidence="16">
    <location>
        <position position="133"/>
    </location>
    <ligand>
        <name>ATP</name>
        <dbReference type="ChEBI" id="CHEBI:30616"/>
    </ligand>
</feature>
<comment type="subunit">
    <text evidence="5 16">Homodimer.</text>
</comment>
<dbReference type="GO" id="GO:0015937">
    <property type="term" value="P:coenzyme A biosynthetic process"/>
    <property type="evidence" value="ECO:0007669"/>
    <property type="project" value="UniProtKB-UniRule"/>
</dbReference>
<feature type="active site" description="Proton acceptor" evidence="16">
    <location>
        <position position="110"/>
    </location>
</feature>
<comment type="pathway">
    <text evidence="4 16">Cofactor biosynthesis; coenzyme A biosynthesis; CoA from (R)-pantothenate: step 1/5.</text>
</comment>
<gene>
    <name evidence="16" type="primary">coaX</name>
    <name evidence="17" type="ORF">SAMN02746065_12246</name>
</gene>
<dbReference type="OrthoDB" id="9804707at2"/>
<dbReference type="RefSeq" id="WP_084071159.1">
    <property type="nucleotide sequence ID" value="NZ_FWXY01000022.1"/>
</dbReference>
<evidence type="ECO:0000256" key="12">
    <source>
        <dbReference type="ARBA" id="ARBA00022958"/>
    </source>
</evidence>
<keyword evidence="7 16" id="KW-0963">Cytoplasm</keyword>
<dbReference type="NCBIfam" id="NF009848">
    <property type="entry name" value="PRK13318.1-6"/>
    <property type="match status" value="1"/>
</dbReference>
<evidence type="ECO:0000256" key="11">
    <source>
        <dbReference type="ARBA" id="ARBA00022840"/>
    </source>
</evidence>
<keyword evidence="18" id="KW-1185">Reference proteome</keyword>
<dbReference type="PANTHER" id="PTHR34265">
    <property type="entry name" value="TYPE III PANTOTHENATE KINASE"/>
    <property type="match status" value="1"/>
</dbReference>
<feature type="binding site" evidence="16">
    <location>
        <begin position="108"/>
        <end position="111"/>
    </location>
    <ligand>
        <name>substrate</name>
    </ligand>
</feature>
<proteinExistence type="inferred from homology"/>
<keyword evidence="8 16" id="KW-0808">Transferase</keyword>
<dbReference type="GO" id="GO:0046872">
    <property type="term" value="F:metal ion binding"/>
    <property type="evidence" value="ECO:0007669"/>
    <property type="project" value="UniProtKB-KW"/>
</dbReference>
<feature type="binding site" evidence="16">
    <location>
        <begin position="6"/>
        <end position="13"/>
    </location>
    <ligand>
        <name>ATP</name>
        <dbReference type="ChEBI" id="CHEBI:30616"/>
    </ligand>
</feature>
<evidence type="ECO:0000256" key="16">
    <source>
        <dbReference type="HAMAP-Rule" id="MF_01274"/>
    </source>
</evidence>
<protein>
    <recommendedName>
        <fullName evidence="15 16">Type III pantothenate kinase</fullName>
        <ecNumber evidence="6 16">2.7.1.33</ecNumber>
    </recommendedName>
    <alternativeName>
        <fullName evidence="16">PanK-III</fullName>
    </alternativeName>
    <alternativeName>
        <fullName evidence="16">Pantothenic acid kinase</fullName>
    </alternativeName>
</protein>
<dbReference type="GO" id="GO:0005524">
    <property type="term" value="F:ATP binding"/>
    <property type="evidence" value="ECO:0007669"/>
    <property type="project" value="UniProtKB-UniRule"/>
</dbReference>
<keyword evidence="9 16" id="KW-0547">Nucleotide-binding</keyword>
<evidence type="ECO:0000256" key="13">
    <source>
        <dbReference type="ARBA" id="ARBA00022993"/>
    </source>
</evidence>
<feature type="binding site" evidence="16">
    <location>
        <position position="130"/>
    </location>
    <ligand>
        <name>K(+)</name>
        <dbReference type="ChEBI" id="CHEBI:29103"/>
    </ligand>
</feature>
<evidence type="ECO:0000313" key="18">
    <source>
        <dbReference type="Proteomes" id="UP000192418"/>
    </source>
</evidence>
<dbReference type="Pfam" id="PF03309">
    <property type="entry name" value="Pan_kinase"/>
    <property type="match status" value="1"/>
</dbReference>
<dbReference type="STRING" id="1121400.SAMN02746065_12246"/>
<evidence type="ECO:0000256" key="5">
    <source>
        <dbReference type="ARBA" id="ARBA00011738"/>
    </source>
</evidence>
<dbReference type="UniPathway" id="UPA00241">
    <property type="reaction ID" value="UER00352"/>
</dbReference>
<dbReference type="HAMAP" id="MF_01274">
    <property type="entry name" value="Pantothen_kinase_3"/>
    <property type="match status" value="1"/>
</dbReference>
<evidence type="ECO:0000256" key="8">
    <source>
        <dbReference type="ARBA" id="ARBA00022679"/>
    </source>
</evidence>
<dbReference type="SUPFAM" id="SSF53067">
    <property type="entry name" value="Actin-like ATPase domain"/>
    <property type="match status" value="2"/>
</dbReference>
<evidence type="ECO:0000256" key="4">
    <source>
        <dbReference type="ARBA" id="ARBA00005225"/>
    </source>
</evidence>
<feature type="binding site" evidence="16">
    <location>
        <position position="101"/>
    </location>
    <ligand>
        <name>substrate</name>
    </ligand>
</feature>
<reference evidence="17 18" key="1">
    <citation type="submission" date="2017-04" db="EMBL/GenBank/DDBJ databases">
        <authorList>
            <person name="Afonso C.L."/>
            <person name="Miller P.J."/>
            <person name="Scott M.A."/>
            <person name="Spackman E."/>
            <person name="Goraichik I."/>
            <person name="Dimitrov K.M."/>
            <person name="Suarez D.L."/>
            <person name="Swayne D.E."/>
        </authorList>
    </citation>
    <scope>NUCLEOTIDE SEQUENCE [LARGE SCALE GENOMIC DNA]</scope>
    <source>
        <strain evidence="17 18">DSM 3385</strain>
    </source>
</reference>
<evidence type="ECO:0000256" key="7">
    <source>
        <dbReference type="ARBA" id="ARBA00022490"/>
    </source>
</evidence>
<evidence type="ECO:0000256" key="2">
    <source>
        <dbReference type="ARBA" id="ARBA00001958"/>
    </source>
</evidence>
<evidence type="ECO:0000256" key="15">
    <source>
        <dbReference type="ARBA" id="ARBA00040883"/>
    </source>
</evidence>
<keyword evidence="12 16" id="KW-0630">Potassium</keyword>
<dbReference type="PANTHER" id="PTHR34265:SF1">
    <property type="entry name" value="TYPE III PANTOTHENATE KINASE"/>
    <property type="match status" value="1"/>
</dbReference>
<comment type="catalytic activity">
    <reaction evidence="1 16">
        <text>(R)-pantothenate + ATP = (R)-4'-phosphopantothenate + ADP + H(+)</text>
        <dbReference type="Rhea" id="RHEA:16373"/>
        <dbReference type="ChEBI" id="CHEBI:10986"/>
        <dbReference type="ChEBI" id="CHEBI:15378"/>
        <dbReference type="ChEBI" id="CHEBI:29032"/>
        <dbReference type="ChEBI" id="CHEBI:30616"/>
        <dbReference type="ChEBI" id="CHEBI:456216"/>
        <dbReference type="EC" id="2.7.1.33"/>
    </reaction>
</comment>
<dbReference type="InterPro" id="IPR004619">
    <property type="entry name" value="Type_III_PanK"/>
</dbReference>
<comment type="function">
    <text evidence="16">Catalyzes the phosphorylation of pantothenate (Pan), the first step in CoA biosynthesis.</text>
</comment>
<name>A0A1W2DYI6_9BACT</name>
<sequence length="259" mass="28366">MLLVIDVGNTNTVLGVFDKDHLICDWRIRTVRDTTADEFNILARGLFNDNGIAFSDIGKTVISCVVPPAVRILDNFCHKYLDQTPLWVNPDAVRQLMPVLYNNPAEVGADRVVNAIAAYEKYKESLIIIDFGTATTFDVITEKGEYLGGAIIPGIMISAEALFQKASRLPRVEMFMPPESVIGRDTIDSIKSGLMHGNAALVDGMVARMKKEMGTSPRVIATGGLAVLIAELTDTIEVVDNSLTLEGLRIISRELDKNN</sequence>
<comment type="similarity">
    <text evidence="14 16">Belongs to the type III pantothenate kinase family.</text>
</comment>
<evidence type="ECO:0000256" key="1">
    <source>
        <dbReference type="ARBA" id="ARBA00001206"/>
    </source>
</evidence>